<dbReference type="RefSeq" id="WP_280883538.1">
    <property type="nucleotide sequence ID" value="NZ_JARXVH010000058.1"/>
</dbReference>
<dbReference type="EMBL" id="JARXVH010000058">
    <property type="protein sequence ID" value="MDH6222974.1"/>
    <property type="molecule type" value="Genomic_DNA"/>
</dbReference>
<keyword evidence="3" id="KW-1185">Reference proteome</keyword>
<evidence type="ECO:0008006" key="4">
    <source>
        <dbReference type="Google" id="ProtNLM"/>
    </source>
</evidence>
<keyword evidence="1" id="KW-0732">Signal</keyword>
<evidence type="ECO:0000313" key="2">
    <source>
        <dbReference type="EMBL" id="MDH6222974.1"/>
    </source>
</evidence>
<evidence type="ECO:0000256" key="1">
    <source>
        <dbReference type="SAM" id="SignalP"/>
    </source>
</evidence>
<evidence type="ECO:0000313" key="3">
    <source>
        <dbReference type="Proteomes" id="UP001160499"/>
    </source>
</evidence>
<accession>A0ABT6M5R3</accession>
<proteinExistence type="predicted"/>
<organism evidence="2 3">
    <name type="scientific">Streptomyces pseudovenezuelae</name>
    <dbReference type="NCBI Taxonomy" id="67350"/>
    <lineage>
        <taxon>Bacteria</taxon>
        <taxon>Bacillati</taxon>
        <taxon>Actinomycetota</taxon>
        <taxon>Actinomycetes</taxon>
        <taxon>Kitasatosporales</taxon>
        <taxon>Streptomycetaceae</taxon>
        <taxon>Streptomyces</taxon>
        <taxon>Streptomyces aurantiacus group</taxon>
    </lineage>
</organism>
<gene>
    <name evidence="2" type="ORF">M2283_010326</name>
</gene>
<sequence length="176" mass="19954">MLIKTARASKRGSAACGLLVAFAMLLSMFAATPVHAATDPYISAAGEPRVEGISGPWMKMDRPRGEESRNYLPGCARYYVCLYVLSNQTSARNYWYIFRLYDETMYDVYDFNYDNTLQWIIVNQTGGKDAATYDGGPIPDLIQCYNTNDPALETSRNFKSANWYFVWHVRTDVSTC</sequence>
<feature type="chain" id="PRO_5046115512" description="Secreted protein" evidence="1">
    <location>
        <begin position="37"/>
        <end position="176"/>
    </location>
</feature>
<dbReference type="Proteomes" id="UP001160499">
    <property type="component" value="Unassembled WGS sequence"/>
</dbReference>
<protein>
    <recommendedName>
        <fullName evidence="4">Secreted protein</fullName>
    </recommendedName>
</protein>
<feature type="signal peptide" evidence="1">
    <location>
        <begin position="1"/>
        <end position="36"/>
    </location>
</feature>
<name>A0ABT6M5R3_9ACTN</name>
<reference evidence="2 3" key="1">
    <citation type="submission" date="2023-04" db="EMBL/GenBank/DDBJ databases">
        <title>Forest soil microbial communities from Buena Vista Peninsula, Colon Province, Panama.</title>
        <authorList>
            <person name="Bouskill N."/>
        </authorList>
    </citation>
    <scope>NUCLEOTIDE SEQUENCE [LARGE SCALE GENOMIC DNA]</scope>
    <source>
        <strain evidence="2 3">GGS1</strain>
    </source>
</reference>
<comment type="caution">
    <text evidence="2">The sequence shown here is derived from an EMBL/GenBank/DDBJ whole genome shotgun (WGS) entry which is preliminary data.</text>
</comment>